<dbReference type="GeneID" id="302507027"/>
<dbReference type="STRING" id="537011.PREVCOP_04834"/>
<dbReference type="Proteomes" id="UP000004477">
    <property type="component" value="Unassembled WGS sequence"/>
</dbReference>
<organism evidence="1 2">
    <name type="scientific">Segatella copri DSM 18205</name>
    <dbReference type="NCBI Taxonomy" id="537011"/>
    <lineage>
        <taxon>Bacteria</taxon>
        <taxon>Pseudomonadati</taxon>
        <taxon>Bacteroidota</taxon>
        <taxon>Bacteroidia</taxon>
        <taxon>Bacteroidales</taxon>
        <taxon>Prevotellaceae</taxon>
        <taxon>Segatella</taxon>
    </lineage>
</organism>
<reference evidence="1" key="1">
    <citation type="submission" date="2009-11" db="EMBL/GenBank/DDBJ databases">
        <authorList>
            <person name="Weinstock G."/>
            <person name="Sodergren E."/>
            <person name="Clifton S."/>
            <person name="Fulton L."/>
            <person name="Fulton B."/>
            <person name="Courtney L."/>
            <person name="Fronick C."/>
            <person name="Harrison M."/>
            <person name="Strong C."/>
            <person name="Farmer C."/>
            <person name="Delahaunty K."/>
            <person name="Markovic C."/>
            <person name="Hall O."/>
            <person name="Minx P."/>
            <person name="Tomlinson C."/>
            <person name="Mitreva M."/>
            <person name="Nelson J."/>
            <person name="Hou S."/>
            <person name="Wollam A."/>
            <person name="Pepin K.H."/>
            <person name="Johnson M."/>
            <person name="Bhonagiri V."/>
            <person name="Nash W.E."/>
            <person name="Warren W."/>
            <person name="Chinwalla A."/>
            <person name="Mardis E.R."/>
            <person name="Wilson R.K."/>
        </authorList>
    </citation>
    <scope>NUCLEOTIDE SEQUENCE [LARGE SCALE GENOMIC DNA]</scope>
    <source>
        <strain evidence="1">DSM 18205</strain>
    </source>
</reference>
<dbReference type="AlphaFoldDB" id="D1PCA2"/>
<protein>
    <submittedName>
        <fullName evidence="1">Uncharacterized protein</fullName>
    </submittedName>
</protein>
<sequence>MAKKKEIRNSTAEFLTFVAEGKEQGVQVLYKDETVWATQKAMATLFDCSTDNIWENLSTPFWILPNAWQTVTFP</sequence>
<dbReference type="EMBL" id="ACBX02000014">
    <property type="protein sequence ID" value="EFB35554.1"/>
    <property type="molecule type" value="Genomic_DNA"/>
</dbReference>
<keyword evidence="2" id="KW-1185">Reference proteome</keyword>
<dbReference type="HOGENOM" id="CLU_2684729_0_0_10"/>
<dbReference type="PaxDb" id="537011-PREVCOP_04834"/>
<dbReference type="RefSeq" id="WP_006847545.1">
    <property type="nucleotide sequence ID" value="NZ_CP085932.1"/>
</dbReference>
<accession>D1PCA2</accession>
<name>D1PCA2_9BACT</name>
<comment type="caution">
    <text evidence="1">The sequence shown here is derived from an EMBL/GenBank/DDBJ whole genome shotgun (WGS) entry which is preliminary data.</text>
</comment>
<evidence type="ECO:0000313" key="2">
    <source>
        <dbReference type="Proteomes" id="UP000004477"/>
    </source>
</evidence>
<evidence type="ECO:0000313" key="1">
    <source>
        <dbReference type="EMBL" id="EFB35554.1"/>
    </source>
</evidence>
<proteinExistence type="predicted"/>
<gene>
    <name evidence="1" type="ORF">PREVCOP_04834</name>
</gene>